<gene>
    <name evidence="2" type="ORF">LTR09_007772</name>
</gene>
<dbReference type="EMBL" id="JAWDJX010000028">
    <property type="protein sequence ID" value="KAK3051023.1"/>
    <property type="molecule type" value="Genomic_DNA"/>
</dbReference>
<name>A0AAJ0DIT2_9PEZI</name>
<accession>A0AAJ0DIT2</accession>
<proteinExistence type="predicted"/>
<evidence type="ECO:0000256" key="1">
    <source>
        <dbReference type="SAM" id="MobiDB-lite"/>
    </source>
</evidence>
<organism evidence="2 3">
    <name type="scientific">Extremus antarcticus</name>
    <dbReference type="NCBI Taxonomy" id="702011"/>
    <lineage>
        <taxon>Eukaryota</taxon>
        <taxon>Fungi</taxon>
        <taxon>Dikarya</taxon>
        <taxon>Ascomycota</taxon>
        <taxon>Pezizomycotina</taxon>
        <taxon>Dothideomycetes</taxon>
        <taxon>Dothideomycetidae</taxon>
        <taxon>Mycosphaerellales</taxon>
        <taxon>Extremaceae</taxon>
        <taxon>Extremus</taxon>
    </lineage>
</organism>
<feature type="region of interest" description="Disordered" evidence="1">
    <location>
        <begin position="1"/>
        <end position="31"/>
    </location>
</feature>
<sequence length="157" mass="17638">MDPNHNFNGLNGQGHDGSDHQQQQSSSMNVDPQLHNDFGLFNWPPMNETMPEQMFQAMHQPQTHQQRVNEVVGTFEARARLIGLQLGHAGLGSREAAEGLVQEATFQLLLLSEVERVLAITSTVLGPINLWFRRWDGDNRSRRAESPSEALVKWASP</sequence>
<evidence type="ECO:0000313" key="3">
    <source>
        <dbReference type="Proteomes" id="UP001271007"/>
    </source>
</evidence>
<evidence type="ECO:0000313" key="2">
    <source>
        <dbReference type="EMBL" id="KAK3051023.1"/>
    </source>
</evidence>
<feature type="compositionally biased region" description="Polar residues" evidence="1">
    <location>
        <begin position="1"/>
        <end position="10"/>
    </location>
</feature>
<dbReference type="Proteomes" id="UP001271007">
    <property type="component" value="Unassembled WGS sequence"/>
</dbReference>
<dbReference type="AlphaFoldDB" id="A0AAJ0DIT2"/>
<protein>
    <submittedName>
        <fullName evidence="2">Uncharacterized protein</fullName>
    </submittedName>
</protein>
<reference evidence="2" key="1">
    <citation type="submission" date="2023-04" db="EMBL/GenBank/DDBJ databases">
        <title>Black Yeasts Isolated from many extreme environments.</title>
        <authorList>
            <person name="Coleine C."/>
            <person name="Stajich J.E."/>
            <person name="Selbmann L."/>
        </authorList>
    </citation>
    <scope>NUCLEOTIDE SEQUENCE</scope>
    <source>
        <strain evidence="2">CCFEE 5312</strain>
    </source>
</reference>
<keyword evidence="3" id="KW-1185">Reference proteome</keyword>
<comment type="caution">
    <text evidence="2">The sequence shown here is derived from an EMBL/GenBank/DDBJ whole genome shotgun (WGS) entry which is preliminary data.</text>
</comment>